<name>A0A8J7M4V2_9RHOB</name>
<dbReference type="SUPFAM" id="SSF56524">
    <property type="entry name" value="Oxidoreductase molybdopterin-binding domain"/>
    <property type="match status" value="1"/>
</dbReference>
<dbReference type="InterPro" id="IPR000572">
    <property type="entry name" value="OxRdtase_Mopterin-bd_dom"/>
</dbReference>
<accession>A0A8J7M4V2</accession>
<dbReference type="InterPro" id="IPR036374">
    <property type="entry name" value="OxRdtase_Mopterin-bd_sf"/>
</dbReference>
<sequence length="159" mass="17239">MLAIGFGANAFSEPLRAPEGSVLLTVEGAISNTNADGAARFDRAMLEALPVTEFETTTIWTEAKHRFTGVALGDVLAAVGARGDAIKAVALNDYSITMPLTEAREDGPIVAYLMDGEAMSSRGKGPLWIIFPFDDRPEFRTERSYSLSIWQLARIIVTE</sequence>
<dbReference type="EMBL" id="JAEHHL010000001">
    <property type="protein sequence ID" value="MBK0398346.1"/>
    <property type="molecule type" value="Genomic_DNA"/>
</dbReference>
<evidence type="ECO:0000259" key="1">
    <source>
        <dbReference type="Pfam" id="PF00174"/>
    </source>
</evidence>
<dbReference type="Gene3D" id="3.90.420.10">
    <property type="entry name" value="Oxidoreductase, molybdopterin-binding domain"/>
    <property type="match status" value="1"/>
</dbReference>
<dbReference type="Proteomes" id="UP000655420">
    <property type="component" value="Unassembled WGS sequence"/>
</dbReference>
<proteinExistence type="predicted"/>
<evidence type="ECO:0000313" key="3">
    <source>
        <dbReference type="Proteomes" id="UP000655420"/>
    </source>
</evidence>
<reference evidence="2" key="1">
    <citation type="submission" date="2020-12" db="EMBL/GenBank/DDBJ databases">
        <title>Bacterial taxonomy.</title>
        <authorList>
            <person name="Pan X."/>
        </authorList>
    </citation>
    <scope>NUCLEOTIDE SEQUENCE</scope>
    <source>
        <strain evidence="2">M0105</strain>
    </source>
</reference>
<protein>
    <submittedName>
        <fullName evidence="2">Oxidoreductase</fullName>
    </submittedName>
</protein>
<comment type="caution">
    <text evidence="2">The sequence shown here is derived from an EMBL/GenBank/DDBJ whole genome shotgun (WGS) entry which is preliminary data.</text>
</comment>
<evidence type="ECO:0000313" key="2">
    <source>
        <dbReference type="EMBL" id="MBK0398346.1"/>
    </source>
</evidence>
<dbReference type="AlphaFoldDB" id="A0A8J7M4V2"/>
<feature type="domain" description="Oxidoreductase molybdopterin-binding" evidence="1">
    <location>
        <begin position="63"/>
        <end position="132"/>
    </location>
</feature>
<dbReference type="Pfam" id="PF00174">
    <property type="entry name" value="Oxidored_molyb"/>
    <property type="match status" value="1"/>
</dbReference>
<keyword evidence="3" id="KW-1185">Reference proteome</keyword>
<organism evidence="2 3">
    <name type="scientific">Thermohalobaculum xanthum</name>
    <dbReference type="NCBI Taxonomy" id="2753746"/>
    <lineage>
        <taxon>Bacteria</taxon>
        <taxon>Pseudomonadati</taxon>
        <taxon>Pseudomonadota</taxon>
        <taxon>Alphaproteobacteria</taxon>
        <taxon>Rhodobacterales</taxon>
        <taxon>Paracoccaceae</taxon>
        <taxon>Thermohalobaculum</taxon>
    </lineage>
</organism>
<gene>
    <name evidence="2" type="ORF">H0I76_04010</name>
</gene>